<evidence type="ECO:0000256" key="2">
    <source>
        <dbReference type="ARBA" id="ARBA00007448"/>
    </source>
</evidence>
<evidence type="ECO:0000313" key="6">
    <source>
        <dbReference type="EMBL" id="RYO86424.1"/>
    </source>
</evidence>
<dbReference type="Proteomes" id="UP000294003">
    <property type="component" value="Unassembled WGS sequence"/>
</dbReference>
<dbReference type="InterPro" id="IPR003593">
    <property type="entry name" value="AAA+_ATPase"/>
</dbReference>
<evidence type="ECO:0000256" key="3">
    <source>
        <dbReference type="ARBA" id="ARBA00022792"/>
    </source>
</evidence>
<name>A0ABY0HB87_9PEZI</name>
<keyword evidence="3" id="KW-0999">Mitochondrion inner membrane</keyword>
<dbReference type="SUPFAM" id="SSF52540">
    <property type="entry name" value="P-loop containing nucleoside triphosphate hydrolases"/>
    <property type="match status" value="1"/>
</dbReference>
<gene>
    <name evidence="6" type="ORF">DL762_004761</name>
</gene>
<dbReference type="InterPro" id="IPR027417">
    <property type="entry name" value="P-loop_NTPase"/>
</dbReference>
<accession>A0ABY0HB87</accession>
<evidence type="ECO:0000313" key="7">
    <source>
        <dbReference type="Proteomes" id="UP000294003"/>
    </source>
</evidence>
<keyword evidence="4" id="KW-0067">ATP-binding</keyword>
<dbReference type="InterPro" id="IPR003960">
    <property type="entry name" value="ATPase_AAA_CS"/>
</dbReference>
<evidence type="ECO:0000256" key="4">
    <source>
        <dbReference type="RuleBase" id="RU003651"/>
    </source>
</evidence>
<comment type="caution">
    <text evidence="6">The sequence shown here is derived from an EMBL/GenBank/DDBJ whole genome shotgun (WGS) entry which is preliminary data.</text>
</comment>
<dbReference type="Pfam" id="PF08740">
    <property type="entry name" value="BCS1_N"/>
    <property type="match status" value="1"/>
</dbReference>
<sequence length="273" mass="30793">MHKNAETIFAQDEKKVSITCFGRSPKVLKELLDECRRQYLEVVRNKTTVFEHRGDRWKPTKARDIRDMSTVVLDEEKKERLLKDVENFLDPRARAWYSKRGIPYTRGYLLYGPPGTGKSSLGLSVAGCFGLDVYVLSLPSLDDKHLSALLAKLPQSCVVLMEDIDAVGTTQSRDTEIERPNQAIIDSTSTRSKLSLSGLLNALDGAASQEGRVLIMTTNHIKRLDKAVIRPGRVDRKVEFQLAEKTIIARLFGIVFMSDDDTPNPEKRVEDDK</sequence>
<dbReference type="Gene3D" id="3.40.50.300">
    <property type="entry name" value="P-loop containing nucleotide triphosphate hydrolases"/>
    <property type="match status" value="1"/>
</dbReference>
<evidence type="ECO:0000256" key="1">
    <source>
        <dbReference type="ARBA" id="ARBA00004434"/>
    </source>
</evidence>
<comment type="subcellular location">
    <subcellularLocation>
        <location evidence="1">Mitochondrion inner membrane</location>
        <topology evidence="1">Single-pass membrane protein</topology>
    </subcellularLocation>
</comment>
<dbReference type="SMART" id="SM00382">
    <property type="entry name" value="AAA"/>
    <property type="match status" value="1"/>
</dbReference>
<dbReference type="PANTHER" id="PTHR23070">
    <property type="entry name" value="BCS1 AAA-TYPE ATPASE"/>
    <property type="match status" value="1"/>
</dbReference>
<comment type="similarity">
    <text evidence="2">Belongs to the AAA ATPase family. BCS1 subfamily.</text>
</comment>
<dbReference type="InterPro" id="IPR050747">
    <property type="entry name" value="Mitochondrial_chaperone_BCS1"/>
</dbReference>
<feature type="domain" description="AAA+ ATPase" evidence="5">
    <location>
        <begin position="104"/>
        <end position="244"/>
    </location>
</feature>
<reference evidence="6 7" key="1">
    <citation type="submission" date="2018-06" db="EMBL/GenBank/DDBJ databases">
        <title>Complete Genomes of Monosporascus.</title>
        <authorList>
            <person name="Robinson A.J."/>
            <person name="Natvig D.O."/>
        </authorList>
    </citation>
    <scope>NUCLEOTIDE SEQUENCE [LARGE SCALE GENOMIC DNA]</scope>
    <source>
        <strain evidence="6 7">CBS 609.92</strain>
    </source>
</reference>
<dbReference type="Pfam" id="PF00004">
    <property type="entry name" value="AAA"/>
    <property type="match status" value="1"/>
</dbReference>
<dbReference type="InterPro" id="IPR003959">
    <property type="entry name" value="ATPase_AAA_core"/>
</dbReference>
<protein>
    <recommendedName>
        <fullName evidence="5">AAA+ ATPase domain-containing protein</fullName>
    </recommendedName>
</protein>
<keyword evidence="3" id="KW-0496">Mitochondrion</keyword>
<organism evidence="6 7">
    <name type="scientific">Monosporascus cannonballus</name>
    <dbReference type="NCBI Taxonomy" id="155416"/>
    <lineage>
        <taxon>Eukaryota</taxon>
        <taxon>Fungi</taxon>
        <taxon>Dikarya</taxon>
        <taxon>Ascomycota</taxon>
        <taxon>Pezizomycotina</taxon>
        <taxon>Sordariomycetes</taxon>
        <taxon>Xylariomycetidae</taxon>
        <taxon>Xylariales</taxon>
        <taxon>Xylariales incertae sedis</taxon>
        <taxon>Monosporascus</taxon>
    </lineage>
</organism>
<dbReference type="PROSITE" id="PS00674">
    <property type="entry name" value="AAA"/>
    <property type="match status" value="1"/>
</dbReference>
<keyword evidence="3" id="KW-0472">Membrane</keyword>
<keyword evidence="4" id="KW-0547">Nucleotide-binding</keyword>
<evidence type="ECO:0000259" key="5">
    <source>
        <dbReference type="SMART" id="SM00382"/>
    </source>
</evidence>
<dbReference type="InterPro" id="IPR014851">
    <property type="entry name" value="BCS1_N"/>
</dbReference>
<keyword evidence="7" id="KW-1185">Reference proteome</keyword>
<proteinExistence type="inferred from homology"/>
<dbReference type="EMBL" id="QJNS01000116">
    <property type="protein sequence ID" value="RYO86424.1"/>
    <property type="molecule type" value="Genomic_DNA"/>
</dbReference>